<gene>
    <name evidence="8" type="ORF">BOKJ2_LOCUS11998</name>
</gene>
<comment type="subcellular location">
    <subcellularLocation>
        <location evidence="1">Membrane</location>
        <topology evidence="1">Lipid-anchor</topology>
    </subcellularLocation>
</comment>
<feature type="compositionally biased region" description="Low complexity" evidence="6">
    <location>
        <begin position="62"/>
        <end position="80"/>
    </location>
</feature>
<feature type="compositionally biased region" description="Polar residues" evidence="6">
    <location>
        <begin position="406"/>
        <end position="446"/>
    </location>
</feature>
<dbReference type="GO" id="GO:0016020">
    <property type="term" value="C:membrane"/>
    <property type="evidence" value="ECO:0007669"/>
    <property type="project" value="UniProtKB-SubCell"/>
</dbReference>
<feature type="compositionally biased region" description="Basic residues" evidence="6">
    <location>
        <begin position="467"/>
        <end position="490"/>
    </location>
</feature>
<evidence type="ECO:0000313" key="8">
    <source>
        <dbReference type="EMBL" id="CAD5226279.1"/>
    </source>
</evidence>
<evidence type="ECO:0000256" key="5">
    <source>
        <dbReference type="ARBA" id="ARBA00023288"/>
    </source>
</evidence>
<feature type="compositionally biased region" description="Low complexity" evidence="6">
    <location>
        <begin position="454"/>
        <end position="464"/>
    </location>
</feature>
<name>A0A811LDN5_9BILA</name>
<evidence type="ECO:0000256" key="6">
    <source>
        <dbReference type="SAM" id="MobiDB-lite"/>
    </source>
</evidence>
<feature type="compositionally biased region" description="Polar residues" evidence="6">
    <location>
        <begin position="298"/>
        <end position="307"/>
    </location>
</feature>
<feature type="compositionally biased region" description="Polar residues" evidence="6">
    <location>
        <begin position="1"/>
        <end position="15"/>
    </location>
</feature>
<evidence type="ECO:0000313" key="9">
    <source>
        <dbReference type="Proteomes" id="UP000614601"/>
    </source>
</evidence>
<dbReference type="EMBL" id="CAJFDH010000005">
    <property type="protein sequence ID" value="CAD5226279.1"/>
    <property type="molecule type" value="Genomic_DNA"/>
</dbReference>
<keyword evidence="9" id="KW-1185">Reference proteome</keyword>
<dbReference type="PROSITE" id="PS50076">
    <property type="entry name" value="DNAJ_2"/>
    <property type="match status" value="1"/>
</dbReference>
<accession>A0A811LDN5</accession>
<dbReference type="Gene3D" id="1.10.287.110">
    <property type="entry name" value="DnaJ domain"/>
    <property type="match status" value="1"/>
</dbReference>
<sequence length="490" mass="54987">MAAANSTHSRSNDTQSEGRRSSKKIDSKRTKSAPPAIRTAKNSKRKSKGKRGNVPNAEYPPSSCSSKSSKGSKNKNTSAKSARESMASDFKDGGEVDVEMEEPAVASSTKASGRCQCIPRKKRHRRDYYYLVLGLTRPAAPEHIHLHYQMEINRIRILQAQQNGSLSQEQKEHLAEINFAYTILAHTQKRKIYDTYGLRGVLLGEKKPIVHHSLYMIATKAWKVAIHVLTYLTCFWCGCCCCCGCCCMCCCRCCCHGFCGQNVMSGICELHQKQFEDYTVEARTITTVEKNVKKSKHQITSNSVESKPTSKKNRHGSTRSSGHVDRARLFIDKPDISVKHVHQFKPRQSTEADTADIFKKYSTKHEHVNIPELDMSKLRNKNQSKKTPIQKINKSTKSHTHHRNKTQSSMSTRKSSESGTQSSTDACSHMQSVKISSAEELQSQLGISAKTKKSTSTTTSCSSAECKKKKQERRAKRAEKKRHKSARKHG</sequence>
<keyword evidence="4" id="KW-0143">Chaperone</keyword>
<dbReference type="SUPFAM" id="SSF46565">
    <property type="entry name" value="Chaperone J-domain"/>
    <property type="match status" value="1"/>
</dbReference>
<evidence type="ECO:0000259" key="7">
    <source>
        <dbReference type="PROSITE" id="PS50076"/>
    </source>
</evidence>
<dbReference type="Proteomes" id="UP000783686">
    <property type="component" value="Unassembled WGS sequence"/>
</dbReference>
<evidence type="ECO:0000256" key="4">
    <source>
        <dbReference type="ARBA" id="ARBA00023186"/>
    </source>
</evidence>
<dbReference type="PRINTS" id="PR00625">
    <property type="entry name" value="JDOMAIN"/>
</dbReference>
<dbReference type="InterPro" id="IPR036869">
    <property type="entry name" value="J_dom_sf"/>
</dbReference>
<dbReference type="GO" id="GO:0005737">
    <property type="term" value="C:cytoplasm"/>
    <property type="evidence" value="ECO:0007669"/>
    <property type="project" value="UniProtKB-ARBA"/>
</dbReference>
<feature type="compositionally biased region" description="Basic and acidic residues" evidence="6">
    <location>
        <begin position="16"/>
        <end position="29"/>
    </location>
</feature>
<dbReference type="PANTHER" id="PTHR44027:SF7">
    <property type="entry name" value="DNAJ HOMOLOG SUBFAMILY C MEMBER 5 HOMOLOG"/>
    <property type="match status" value="1"/>
</dbReference>
<reference evidence="8" key="1">
    <citation type="submission" date="2020-09" db="EMBL/GenBank/DDBJ databases">
        <authorList>
            <person name="Kikuchi T."/>
        </authorList>
    </citation>
    <scope>NUCLEOTIDE SEQUENCE</scope>
    <source>
        <strain evidence="8">SH1</strain>
    </source>
</reference>
<dbReference type="OrthoDB" id="10554952at2759"/>
<feature type="region of interest" description="Disordered" evidence="6">
    <location>
        <begin position="293"/>
        <end position="326"/>
    </location>
</feature>
<feature type="region of interest" description="Disordered" evidence="6">
    <location>
        <begin position="369"/>
        <end position="490"/>
    </location>
</feature>
<comment type="caution">
    <text evidence="8">The sequence shown here is derived from an EMBL/GenBank/DDBJ whole genome shotgun (WGS) entry which is preliminary data.</text>
</comment>
<feature type="domain" description="J" evidence="7">
    <location>
        <begin position="128"/>
        <end position="197"/>
    </location>
</feature>
<proteinExistence type="predicted"/>
<feature type="compositionally biased region" description="Basic residues" evidence="6">
    <location>
        <begin position="394"/>
        <end position="405"/>
    </location>
</feature>
<organism evidence="8 9">
    <name type="scientific">Bursaphelenchus okinawaensis</name>
    <dbReference type="NCBI Taxonomy" id="465554"/>
    <lineage>
        <taxon>Eukaryota</taxon>
        <taxon>Metazoa</taxon>
        <taxon>Ecdysozoa</taxon>
        <taxon>Nematoda</taxon>
        <taxon>Chromadorea</taxon>
        <taxon>Rhabditida</taxon>
        <taxon>Tylenchina</taxon>
        <taxon>Tylenchomorpha</taxon>
        <taxon>Aphelenchoidea</taxon>
        <taxon>Aphelenchoididae</taxon>
        <taxon>Bursaphelenchus</taxon>
    </lineage>
</organism>
<dbReference type="AlphaFoldDB" id="A0A811LDN5"/>
<keyword evidence="5" id="KW-0449">Lipoprotein</keyword>
<feature type="compositionally biased region" description="Basic residues" evidence="6">
    <location>
        <begin position="41"/>
        <end position="51"/>
    </location>
</feature>
<dbReference type="EMBL" id="CAJFCW020000005">
    <property type="protein sequence ID" value="CAG9121979.1"/>
    <property type="molecule type" value="Genomic_DNA"/>
</dbReference>
<dbReference type="Proteomes" id="UP000614601">
    <property type="component" value="Unassembled WGS sequence"/>
</dbReference>
<keyword evidence="2" id="KW-0472">Membrane</keyword>
<evidence type="ECO:0000256" key="1">
    <source>
        <dbReference type="ARBA" id="ARBA00004635"/>
    </source>
</evidence>
<evidence type="ECO:0000256" key="2">
    <source>
        <dbReference type="ARBA" id="ARBA00023136"/>
    </source>
</evidence>
<keyword evidence="3" id="KW-0564">Palmitate</keyword>
<protein>
    <recommendedName>
        <fullName evidence="7">J domain-containing protein</fullName>
    </recommendedName>
</protein>
<evidence type="ECO:0000256" key="3">
    <source>
        <dbReference type="ARBA" id="ARBA00023139"/>
    </source>
</evidence>
<dbReference type="PANTHER" id="PTHR44027">
    <property type="entry name" value="DNAJ HOMOLOG SUBFAMILY C MEMBER 5 HOMOLOG"/>
    <property type="match status" value="1"/>
</dbReference>
<feature type="region of interest" description="Disordered" evidence="6">
    <location>
        <begin position="1"/>
        <end position="95"/>
    </location>
</feature>
<dbReference type="InterPro" id="IPR001623">
    <property type="entry name" value="DnaJ_domain"/>
</dbReference>
<dbReference type="InterPro" id="IPR051434">
    <property type="entry name" value="DnaJ_C_subfamily_member5"/>
</dbReference>